<dbReference type="Proteomes" id="UP000241690">
    <property type="component" value="Unassembled WGS sequence"/>
</dbReference>
<evidence type="ECO:0000313" key="2">
    <source>
        <dbReference type="EMBL" id="PTB60920.1"/>
    </source>
</evidence>
<evidence type="ECO:0008006" key="4">
    <source>
        <dbReference type="Google" id="ProtNLM"/>
    </source>
</evidence>
<protein>
    <recommendedName>
        <fullName evidence="4">Lipoprotein</fullName>
    </recommendedName>
</protein>
<reference evidence="2 3" key="1">
    <citation type="submission" date="2016-07" db="EMBL/GenBank/DDBJ databases">
        <title>Multiple horizontal gene transfer events from other fungi enriched the ability of initially mycotrophic Trichoderma (Ascomycota) to feed on dead plant biomass.</title>
        <authorList>
            <consortium name="DOE Joint Genome Institute"/>
            <person name="Aerts A."/>
            <person name="Atanasova L."/>
            <person name="Chenthamara K."/>
            <person name="Zhang J."/>
            <person name="Grujic M."/>
            <person name="Henrissat B."/>
            <person name="Kuo A."/>
            <person name="Salamov A."/>
            <person name="Lipzen A."/>
            <person name="Labutti K."/>
            <person name="Barry K."/>
            <person name="Miao Y."/>
            <person name="Rahimi M.J."/>
            <person name="Shen Q."/>
            <person name="Grigoriev I.V."/>
            <person name="Kubicek C.P."/>
            <person name="Druzhinina I.S."/>
        </authorList>
    </citation>
    <scope>NUCLEOTIDE SEQUENCE [LARGE SCALE GENOMIC DNA]</scope>
    <source>
        <strain evidence="2 3">CBS 226.95</strain>
    </source>
</reference>
<dbReference type="AlphaFoldDB" id="A0A2T4AV26"/>
<feature type="chain" id="PRO_5015561003" description="Lipoprotein" evidence="1">
    <location>
        <begin position="20"/>
        <end position="198"/>
    </location>
</feature>
<dbReference type="PROSITE" id="PS51257">
    <property type="entry name" value="PROKAR_LIPOPROTEIN"/>
    <property type="match status" value="1"/>
</dbReference>
<organism evidence="2 3">
    <name type="scientific">Trichoderma harzianum CBS 226.95</name>
    <dbReference type="NCBI Taxonomy" id="983964"/>
    <lineage>
        <taxon>Eukaryota</taxon>
        <taxon>Fungi</taxon>
        <taxon>Dikarya</taxon>
        <taxon>Ascomycota</taxon>
        <taxon>Pezizomycotina</taxon>
        <taxon>Sordariomycetes</taxon>
        <taxon>Hypocreomycetidae</taxon>
        <taxon>Hypocreales</taxon>
        <taxon>Hypocreaceae</taxon>
        <taxon>Trichoderma</taxon>
    </lineage>
</organism>
<proteinExistence type="predicted"/>
<feature type="signal peptide" evidence="1">
    <location>
        <begin position="1"/>
        <end position="19"/>
    </location>
</feature>
<evidence type="ECO:0000256" key="1">
    <source>
        <dbReference type="SAM" id="SignalP"/>
    </source>
</evidence>
<gene>
    <name evidence="2" type="ORF">M431DRAFT_538027</name>
</gene>
<sequence length="198" mass="21134">MKLNNLIACLMLHLSFVACKPVDLKDIAAVDVRGLEPRTLNIDGETAYYCWSASSATLANAGYSASLDNLHSQMFHFFNVLGNVEADEFVFTSSRNNGVIWTAKVIVVATTQCFTIADAINDLYSSLTQGTGVHVYKGGTAAVTSVASATVGALIEMISMTNGGSSYSVLKRDEDLSARASCGSGTEYFANCCRIQID</sequence>
<accession>A0A2T4AV26</accession>
<keyword evidence="1" id="KW-0732">Signal</keyword>
<evidence type="ECO:0000313" key="3">
    <source>
        <dbReference type="Proteomes" id="UP000241690"/>
    </source>
</evidence>
<dbReference type="GeneID" id="36629595"/>
<dbReference type="RefSeq" id="XP_024780597.1">
    <property type="nucleotide sequence ID" value="XM_024921025.1"/>
</dbReference>
<dbReference type="EMBL" id="KZ679675">
    <property type="protein sequence ID" value="PTB60920.1"/>
    <property type="molecule type" value="Genomic_DNA"/>
</dbReference>
<name>A0A2T4AV26_TRIHA</name>
<keyword evidence="3" id="KW-1185">Reference proteome</keyword>